<dbReference type="RefSeq" id="WP_205477597.1">
    <property type="nucleotide sequence ID" value="NZ_CP070506.1"/>
</dbReference>
<evidence type="ECO:0000313" key="1">
    <source>
        <dbReference type="EMBL" id="QSB42117.1"/>
    </source>
</evidence>
<accession>A0ABX7K6E8</accession>
<reference evidence="1 2" key="1">
    <citation type="submission" date="2021-02" db="EMBL/GenBank/DDBJ databases">
        <title>Genomic and phenotypic characterization of Pseudomonas hygromyciniae, a novel bacterial species discovered from a commercially purchased antibiotic vial.</title>
        <authorList>
            <person name="Turner T.L."/>
            <person name="Mitra S.D."/>
            <person name="Kochan T.J."/>
            <person name="Pincus N.B."/>
            <person name="Lebrun-Corbin M."/>
            <person name="Cheung B."/>
            <person name="Gatesy S.W."/>
            <person name="Afzal T."/>
            <person name="Ozer E.A."/>
            <person name="Hauser A.R."/>
        </authorList>
    </citation>
    <scope>NUCLEOTIDE SEQUENCE [LARGE SCALE GENOMIC DNA]</scope>
    <source>
        <strain evidence="1 2">SDM007</strain>
    </source>
</reference>
<dbReference type="EMBL" id="CP070506">
    <property type="protein sequence ID" value="QSB42117.1"/>
    <property type="molecule type" value="Genomic_DNA"/>
</dbReference>
<evidence type="ECO:0000313" key="2">
    <source>
        <dbReference type="Proteomes" id="UP000663249"/>
    </source>
</evidence>
<proteinExistence type="predicted"/>
<sequence length="1221" mass="138691">MRSYELIKDLERKLSLYEHDHPPSRQIFNEKHQRVAELIAASEIYPPLLNRGAVKELLEGRQGWPTEDGGELFLAYTIDIEALEAVRAISFPNGYLKVLASMEVALDMPAKLIAQLNALQFLRDVQAGWDGLLAPKLQIACSALNAHDLVVLEPYLKRRGDYALLSIDTREVESVGSQVWELLRSSNTVDEAFATYTLKMRLVTGWNYIFDLDFDRPEIDQEEFLKAGVDYLLNDQSLNDDWSICAVDVVLAQRGVRQLASSEGAGRRKHPDQLDLGLIKGLLDPAGEDDSLYEKAQWWADTTRWGNHSGGEISGSLVATIIRSENNLYSEDSSFPLTKKLLECAPKLPRLIGMLLESAIDKKYLCMLLSFFPTNHIGLIEIYGGIQRIRQLNSSKVAYDKIWKNLLWTQALEIYVDSYSDYLNAAQVISGLENLAEAIAWFVEGELGGSLHGKSIDDTCLPSFNKAIMSIHYVDCSGSRVQLFSHNVEPFMGILKSRLEKRNKTPGQIPLGEWIALFWMLKETTGMQGDKASALRSVSTQLAKSYLTVLNTLVKKKCSEREAPVAFEELDWACLYRHLPKGQKAKLIYVFEDLCIDDMSDDPNKLRSFIAGVRMHLRLLLTLHAAETELESVSDGEGEIVSIVEKFGFSDGRYSGALDYFIDNSEHSPIRVWQQICAAANLFKDSMFERLVKLVSSEHVPLTAIFTLLERTEAPRRKALIEAEISNRAAVSEKPHWMPQLYELITMAANNGQHEMASYYIEYARKSSHKSHDARLNNLSAQIQLKQVFDDASLSAVERFEKLKELRCSDDMHASGVERYCEYLLATAEIEVDASSALRRFERMSLRPRAIREMSGLIRAALEKAKTDGNIEGRLYCERWVSAYENLKLSSLENMDLYYILKLSLKIFNLEVFERFWSLASIQQQDNVEISLLRCEYLKYVGRTGEALDRMKRMRQLHKDLPEEIEKRASSFEGELSEASTISLGTNGLFSSGEDSLNAWHSICNMQAVDQVKIFSNNANTLDEYVLDVVDQIGLELLLRRMHLRRSYKVTTSKVSSLVKENSINDWLVSLMRHRMNFAGWTVRDQSRSGSSASGDEVGEVDAWIMDKGDRYIALIEAFRLKAVERNIIREHMNKIHLYNSVGCSTVLIIVYATAANFANLSDRYCKFIQGLSYDGFERVAHSSLARILTRSSPHIRYYKEVRLLNQVPVTFYHQLLNLQS</sequence>
<name>A0ABX7K6E8_9PSED</name>
<protein>
    <submittedName>
        <fullName evidence="1">Uncharacterized protein</fullName>
    </submittedName>
</protein>
<gene>
    <name evidence="1" type="ORF">JTY93_12690</name>
</gene>
<dbReference type="Proteomes" id="UP000663249">
    <property type="component" value="Chromosome"/>
</dbReference>
<keyword evidence="2" id="KW-1185">Reference proteome</keyword>
<organism evidence="1 2">
    <name type="scientific">Pseudomonas hygromyciniae</name>
    <dbReference type="NCBI Taxonomy" id="2812000"/>
    <lineage>
        <taxon>Bacteria</taxon>
        <taxon>Pseudomonadati</taxon>
        <taxon>Pseudomonadota</taxon>
        <taxon>Gammaproteobacteria</taxon>
        <taxon>Pseudomonadales</taxon>
        <taxon>Pseudomonadaceae</taxon>
        <taxon>Pseudomonas</taxon>
    </lineage>
</organism>